<dbReference type="OrthoDB" id="6105938at2759"/>
<protein>
    <recommendedName>
        <fullName evidence="4">RING-type E3 ubiquitin transferase</fullName>
        <ecNumber evidence="4">2.3.2.27</ecNumber>
    </recommendedName>
</protein>
<sequence>MSNSPLPLLRGRKEEEGQQKEGGEITEDSMQAMPRLVFDRVECASVLLASDACCHDSTFSLRSSMTSGFMKCNLIDNISTCIQLHGEMCKELSVIYCKILSIFPSLEAARPRSKSGIQALCSMHISLEKAKNVLRHCSECSKLYLAITGDSVLLKFEKARSALVDSLRRVEDIVPQSIGCQILEIVSELEGIEFSLDPLEKQVGDEIIVLLQQGRKFDNCNDANELESFHQAANKLGITSSRAALTERRALKKLIERARVEEDKRKESIVAYLLHLMRKYSKLFRSDLTDDNDSQGSAPCSPTVGGSLEDGGPGGDGHAFERHLSKLSSLNFKPNFRKSGQMSLPPEELRCPISLHLMYDPVIIASGQTYERICIEKWFSDGHDTCPKTQQKLFHLCLTPNFCVKGLVASWCEQNGVPAPDGPPESLDLNYWRLAMSELDSANSRRSVESVGSCKLNWVKVVPLEESGPIEEAEETETENLSRQQEDSVPGDDFEDNIFERYQSFLTILNSDEDLKKKCKIVEQVRLHLKDDEEARIFMGANGFVEALLLFLESAMQARNPMAEEIGAMALFNLAVNNNRNKEMMLASGVISLLEDMVSNSDSDGSATALYLNLSCLEEAKSIIGSSQAVPFLVQILQGETGAQCKLDALHALYNLSSHPTNIPNLLSAGIISGLQSLLAVPGDHAWIEKSIAVLINLASSQSAKDEMLSASGLISGLATILDTGEPIEQEQAVACLYILCNGSDKGSQLVLQEGVIPALVSISVNGTTRGKEKAQKLLMLFREQRQRDQPSAEGHFQQEQSSAEGHFQQIESSSMSMPAPETKPLCKSVSRRKMGKAISVFWKSKSYSVYQC</sequence>
<evidence type="ECO:0000313" key="11">
    <source>
        <dbReference type="Proteomes" id="UP000657918"/>
    </source>
</evidence>
<dbReference type="Proteomes" id="UP000657918">
    <property type="component" value="Unassembled WGS sequence"/>
</dbReference>
<keyword evidence="11" id="KW-1185">Reference proteome</keyword>
<dbReference type="PANTHER" id="PTHR23315:SF284">
    <property type="entry name" value="U-BOX DOMAIN-CONTAINING PROTEIN 7"/>
    <property type="match status" value="1"/>
</dbReference>
<feature type="region of interest" description="Disordered" evidence="8">
    <location>
        <begin position="789"/>
        <end position="829"/>
    </location>
</feature>
<dbReference type="FunFam" id="1.25.10.10:FF:000310">
    <property type="entry name" value="RING-type E3 ubiquitin transferase"/>
    <property type="match status" value="1"/>
</dbReference>
<dbReference type="Gene3D" id="1.25.10.10">
    <property type="entry name" value="Leucine-rich Repeat Variant"/>
    <property type="match status" value="1"/>
</dbReference>
<keyword evidence="5" id="KW-0808">Transferase</keyword>
<organism evidence="10 11">
    <name type="scientific">Salix dunnii</name>
    <dbReference type="NCBI Taxonomy" id="1413687"/>
    <lineage>
        <taxon>Eukaryota</taxon>
        <taxon>Viridiplantae</taxon>
        <taxon>Streptophyta</taxon>
        <taxon>Embryophyta</taxon>
        <taxon>Tracheophyta</taxon>
        <taxon>Spermatophyta</taxon>
        <taxon>Magnoliopsida</taxon>
        <taxon>eudicotyledons</taxon>
        <taxon>Gunneridae</taxon>
        <taxon>Pentapetalae</taxon>
        <taxon>rosids</taxon>
        <taxon>fabids</taxon>
        <taxon>Malpighiales</taxon>
        <taxon>Salicaceae</taxon>
        <taxon>Saliceae</taxon>
        <taxon>Salix</taxon>
    </lineage>
</organism>
<comment type="function">
    <text evidence="2">Functions as an E3 ubiquitin ligase.</text>
</comment>
<dbReference type="PROSITE" id="PS51698">
    <property type="entry name" value="U_BOX"/>
    <property type="match status" value="1"/>
</dbReference>
<evidence type="ECO:0000256" key="7">
    <source>
        <dbReference type="ARBA" id="ARBA00022786"/>
    </source>
</evidence>
<evidence type="ECO:0000256" key="5">
    <source>
        <dbReference type="ARBA" id="ARBA00022679"/>
    </source>
</evidence>
<name>A0A835JS99_9ROSI</name>
<feature type="compositionally biased region" description="Gly residues" evidence="8">
    <location>
        <begin position="308"/>
        <end position="317"/>
    </location>
</feature>
<evidence type="ECO:0000259" key="9">
    <source>
        <dbReference type="PROSITE" id="PS51698"/>
    </source>
</evidence>
<evidence type="ECO:0000313" key="10">
    <source>
        <dbReference type="EMBL" id="KAF9673674.1"/>
    </source>
</evidence>
<evidence type="ECO:0000256" key="4">
    <source>
        <dbReference type="ARBA" id="ARBA00012483"/>
    </source>
</evidence>
<keyword evidence="6" id="KW-0677">Repeat</keyword>
<feature type="region of interest" description="Disordered" evidence="8">
    <location>
        <begin position="467"/>
        <end position="493"/>
    </location>
</feature>
<dbReference type="GO" id="GO:0016567">
    <property type="term" value="P:protein ubiquitination"/>
    <property type="evidence" value="ECO:0007669"/>
    <property type="project" value="UniProtKB-UniPathway"/>
</dbReference>
<proteinExistence type="predicted"/>
<evidence type="ECO:0000256" key="6">
    <source>
        <dbReference type="ARBA" id="ARBA00022737"/>
    </source>
</evidence>
<dbReference type="InterPro" id="IPR011989">
    <property type="entry name" value="ARM-like"/>
</dbReference>
<dbReference type="InterPro" id="IPR016024">
    <property type="entry name" value="ARM-type_fold"/>
</dbReference>
<dbReference type="UniPathway" id="UPA00143"/>
<evidence type="ECO:0000256" key="8">
    <source>
        <dbReference type="SAM" id="MobiDB-lite"/>
    </source>
</evidence>
<dbReference type="PANTHER" id="PTHR23315">
    <property type="entry name" value="U BOX DOMAIN-CONTAINING"/>
    <property type="match status" value="1"/>
</dbReference>
<dbReference type="SMART" id="SM00504">
    <property type="entry name" value="Ubox"/>
    <property type="match status" value="1"/>
</dbReference>
<evidence type="ECO:0000256" key="2">
    <source>
        <dbReference type="ARBA" id="ARBA00003861"/>
    </source>
</evidence>
<dbReference type="InterPro" id="IPR058678">
    <property type="entry name" value="ARM_PUB"/>
</dbReference>
<feature type="compositionally biased region" description="Basic and acidic residues" evidence="8">
    <location>
        <begin position="11"/>
        <end position="23"/>
    </location>
</feature>
<comment type="catalytic activity">
    <reaction evidence="1">
        <text>S-ubiquitinyl-[E2 ubiquitin-conjugating enzyme]-L-cysteine + [acceptor protein]-L-lysine = [E2 ubiquitin-conjugating enzyme]-L-cysteine + N(6)-ubiquitinyl-[acceptor protein]-L-lysine.</text>
        <dbReference type="EC" id="2.3.2.27"/>
    </reaction>
</comment>
<dbReference type="SUPFAM" id="SSF57850">
    <property type="entry name" value="RING/U-box"/>
    <property type="match status" value="1"/>
</dbReference>
<dbReference type="AlphaFoldDB" id="A0A835JS99"/>
<feature type="compositionally biased region" description="Polar residues" evidence="8">
    <location>
        <begin position="798"/>
        <end position="817"/>
    </location>
</feature>
<accession>A0A835JS99</accession>
<keyword evidence="7" id="KW-0833">Ubl conjugation pathway</keyword>
<dbReference type="InterPro" id="IPR003613">
    <property type="entry name" value="Ubox_domain"/>
</dbReference>
<evidence type="ECO:0000256" key="3">
    <source>
        <dbReference type="ARBA" id="ARBA00004906"/>
    </source>
</evidence>
<feature type="compositionally biased region" description="Acidic residues" evidence="8">
    <location>
        <begin position="468"/>
        <end position="478"/>
    </location>
</feature>
<dbReference type="FunFam" id="3.30.40.10:FF:000114">
    <property type="entry name" value="RING-type E3 ubiquitin transferase"/>
    <property type="match status" value="1"/>
</dbReference>
<feature type="region of interest" description="Disordered" evidence="8">
    <location>
        <begin position="1"/>
        <end position="25"/>
    </location>
</feature>
<gene>
    <name evidence="10" type="ORF">SADUNF_Sadunf10G0048600</name>
</gene>
<dbReference type="InterPro" id="IPR045210">
    <property type="entry name" value="RING-Ubox_PUB"/>
</dbReference>
<dbReference type="EC" id="2.3.2.27" evidence="4"/>
<feature type="region of interest" description="Disordered" evidence="8">
    <location>
        <begin position="288"/>
        <end position="320"/>
    </location>
</feature>
<dbReference type="Gene3D" id="3.30.40.10">
    <property type="entry name" value="Zinc/RING finger domain, C3HC4 (zinc finger)"/>
    <property type="match status" value="1"/>
</dbReference>
<dbReference type="EMBL" id="JADGMS010000010">
    <property type="protein sequence ID" value="KAF9673674.1"/>
    <property type="molecule type" value="Genomic_DNA"/>
</dbReference>
<dbReference type="Pfam" id="PF04564">
    <property type="entry name" value="U-box"/>
    <property type="match status" value="1"/>
</dbReference>
<dbReference type="Pfam" id="PF25598">
    <property type="entry name" value="ARM_PUB"/>
    <property type="match status" value="1"/>
</dbReference>
<comment type="pathway">
    <text evidence="3">Protein modification; protein ubiquitination.</text>
</comment>
<dbReference type="GO" id="GO:0061630">
    <property type="term" value="F:ubiquitin protein ligase activity"/>
    <property type="evidence" value="ECO:0007669"/>
    <property type="project" value="UniProtKB-EC"/>
</dbReference>
<feature type="domain" description="U-box" evidence="9">
    <location>
        <begin position="344"/>
        <end position="418"/>
    </location>
</feature>
<dbReference type="SUPFAM" id="SSF48371">
    <property type="entry name" value="ARM repeat"/>
    <property type="match status" value="1"/>
</dbReference>
<evidence type="ECO:0000256" key="1">
    <source>
        <dbReference type="ARBA" id="ARBA00000900"/>
    </source>
</evidence>
<reference evidence="10 11" key="1">
    <citation type="submission" date="2020-10" db="EMBL/GenBank/DDBJ databases">
        <title>Plant Genome Project.</title>
        <authorList>
            <person name="Zhang R.-G."/>
        </authorList>
    </citation>
    <scope>NUCLEOTIDE SEQUENCE [LARGE SCALE GENOMIC DNA]</scope>
    <source>
        <strain evidence="10">FAFU-HL-1</strain>
        <tissue evidence="10">Leaf</tissue>
    </source>
</reference>
<dbReference type="InterPro" id="IPR013083">
    <property type="entry name" value="Znf_RING/FYVE/PHD"/>
</dbReference>
<comment type="caution">
    <text evidence="10">The sequence shown here is derived from an EMBL/GenBank/DDBJ whole genome shotgun (WGS) entry which is preliminary data.</text>
</comment>
<dbReference type="CDD" id="cd16664">
    <property type="entry name" value="RING-Ubox_PUB"/>
    <property type="match status" value="1"/>
</dbReference>